<dbReference type="Proteomes" id="UP000641646">
    <property type="component" value="Unassembled WGS sequence"/>
</dbReference>
<dbReference type="PANTHER" id="PTHR43861">
    <property type="entry name" value="TRANS-ACONITATE 2-METHYLTRANSFERASE-RELATED"/>
    <property type="match status" value="1"/>
</dbReference>
<comment type="caution">
    <text evidence="4">The sequence shown here is derived from an EMBL/GenBank/DDBJ whole genome shotgun (WGS) entry which is preliminary data.</text>
</comment>
<dbReference type="InterPro" id="IPR041698">
    <property type="entry name" value="Methyltransf_25"/>
</dbReference>
<proteinExistence type="predicted"/>
<organism evidence="4 5">
    <name type="scientific">Aerosakkonema funiforme FACHB-1375</name>
    <dbReference type="NCBI Taxonomy" id="2949571"/>
    <lineage>
        <taxon>Bacteria</taxon>
        <taxon>Bacillati</taxon>
        <taxon>Cyanobacteriota</taxon>
        <taxon>Cyanophyceae</taxon>
        <taxon>Oscillatoriophycideae</taxon>
        <taxon>Aerosakkonematales</taxon>
        <taxon>Aerosakkonemataceae</taxon>
        <taxon>Aerosakkonema</taxon>
    </lineage>
</organism>
<evidence type="ECO:0000313" key="5">
    <source>
        <dbReference type="Proteomes" id="UP000641646"/>
    </source>
</evidence>
<dbReference type="Gene3D" id="2.20.25.110">
    <property type="entry name" value="S-adenosyl-L-methionine-dependent methyltransferases"/>
    <property type="match status" value="1"/>
</dbReference>
<dbReference type="Pfam" id="PF13649">
    <property type="entry name" value="Methyltransf_25"/>
    <property type="match status" value="1"/>
</dbReference>
<feature type="domain" description="Methyltransferase" evidence="3">
    <location>
        <begin position="47"/>
        <end position="138"/>
    </location>
</feature>
<dbReference type="PANTHER" id="PTHR43861:SF1">
    <property type="entry name" value="TRANS-ACONITATE 2-METHYLTRANSFERASE"/>
    <property type="match status" value="1"/>
</dbReference>
<dbReference type="Gene3D" id="3.40.50.150">
    <property type="entry name" value="Vaccinia Virus protein VP39"/>
    <property type="match status" value="1"/>
</dbReference>
<dbReference type="AlphaFoldDB" id="A0A926ZIP7"/>
<dbReference type="CDD" id="cd02440">
    <property type="entry name" value="AdoMet_MTases"/>
    <property type="match status" value="1"/>
</dbReference>
<accession>A0A926ZIP7</accession>
<name>A0A926ZIP7_9CYAN</name>
<protein>
    <submittedName>
        <fullName evidence="4">Class I SAM-dependent methyltransferase</fullName>
    </submittedName>
</protein>
<dbReference type="InterPro" id="IPR029063">
    <property type="entry name" value="SAM-dependent_MTases_sf"/>
</dbReference>
<evidence type="ECO:0000259" key="3">
    <source>
        <dbReference type="Pfam" id="PF13649"/>
    </source>
</evidence>
<evidence type="ECO:0000256" key="2">
    <source>
        <dbReference type="ARBA" id="ARBA00022679"/>
    </source>
</evidence>
<sequence length="254" mass="29021">MSLATVYNAYNPFARIYNEYWAADIAKKTIPPLEKLLIPHLPERARIIDLCCGSGQVTQQLLKRGYQLTGIDGSEEMLDYARKNAPSGEFLLDDARFFKQPPTFHAVISTTGSLNYVMNLEELTSVFRNVYAALLENGLFVFNVYLEEEYQSDWNGSMSGDIKDDYAWAVRQIYYPENKIGELKITIFQLVEGNWQRTDTTILEKCYSSAEIQYALSNVGFTEVSVYDAERELGVERSTGNTYFVCRKSLSKYS</sequence>
<reference evidence="4" key="1">
    <citation type="journal article" date="2015" name="ISME J.">
        <title>Draft Genome Sequence of Streptomyces incarnatus NRRL8089, which Produces the Nucleoside Antibiotic Sinefungin.</title>
        <authorList>
            <person name="Oshima K."/>
            <person name="Hattori M."/>
            <person name="Shimizu H."/>
            <person name="Fukuda K."/>
            <person name="Nemoto M."/>
            <person name="Inagaki K."/>
            <person name="Tamura T."/>
        </authorList>
    </citation>
    <scope>NUCLEOTIDE SEQUENCE</scope>
    <source>
        <strain evidence="4">FACHB-1375</strain>
    </source>
</reference>
<dbReference type="RefSeq" id="WP_190468001.1">
    <property type="nucleotide sequence ID" value="NZ_JACJPW010000057.1"/>
</dbReference>
<evidence type="ECO:0000313" key="4">
    <source>
        <dbReference type="EMBL" id="MBD2183517.1"/>
    </source>
</evidence>
<gene>
    <name evidence="4" type="ORF">H6G03_21060</name>
</gene>
<reference evidence="4" key="2">
    <citation type="submission" date="2020-08" db="EMBL/GenBank/DDBJ databases">
        <authorList>
            <person name="Chen M."/>
            <person name="Teng W."/>
            <person name="Zhao L."/>
            <person name="Hu C."/>
            <person name="Zhou Y."/>
            <person name="Han B."/>
            <person name="Song L."/>
            <person name="Shu W."/>
        </authorList>
    </citation>
    <scope>NUCLEOTIDE SEQUENCE</scope>
    <source>
        <strain evidence="4">FACHB-1375</strain>
    </source>
</reference>
<keyword evidence="5" id="KW-1185">Reference proteome</keyword>
<dbReference type="GO" id="GO:0032259">
    <property type="term" value="P:methylation"/>
    <property type="evidence" value="ECO:0007669"/>
    <property type="project" value="UniProtKB-KW"/>
</dbReference>
<dbReference type="EMBL" id="JACJPW010000057">
    <property type="protein sequence ID" value="MBD2183517.1"/>
    <property type="molecule type" value="Genomic_DNA"/>
</dbReference>
<dbReference type="GO" id="GO:0008168">
    <property type="term" value="F:methyltransferase activity"/>
    <property type="evidence" value="ECO:0007669"/>
    <property type="project" value="UniProtKB-KW"/>
</dbReference>
<keyword evidence="1 4" id="KW-0489">Methyltransferase</keyword>
<evidence type="ECO:0000256" key="1">
    <source>
        <dbReference type="ARBA" id="ARBA00022603"/>
    </source>
</evidence>
<keyword evidence="2" id="KW-0808">Transferase</keyword>
<dbReference type="SUPFAM" id="SSF53335">
    <property type="entry name" value="S-adenosyl-L-methionine-dependent methyltransferases"/>
    <property type="match status" value="1"/>
</dbReference>